<comment type="caution">
    <text evidence="1">The sequence shown here is derived from an EMBL/GenBank/DDBJ whole genome shotgun (WGS) entry which is preliminary data.</text>
</comment>
<proteinExistence type="predicted"/>
<organism evidence="1 2">
    <name type="scientific">Peronospora matthiolae</name>
    <dbReference type="NCBI Taxonomy" id="2874970"/>
    <lineage>
        <taxon>Eukaryota</taxon>
        <taxon>Sar</taxon>
        <taxon>Stramenopiles</taxon>
        <taxon>Oomycota</taxon>
        <taxon>Peronosporomycetes</taxon>
        <taxon>Peronosporales</taxon>
        <taxon>Peronosporaceae</taxon>
        <taxon>Peronospora</taxon>
    </lineage>
</organism>
<sequence>MDLSTVKVTLALAATWGRLPSTATSDVYVKADQEPHLRIFLQMPLGMPVG</sequence>
<dbReference type="Proteomes" id="UP001162060">
    <property type="component" value="Unassembled WGS sequence"/>
</dbReference>
<evidence type="ECO:0000313" key="2">
    <source>
        <dbReference type="Proteomes" id="UP001162060"/>
    </source>
</evidence>
<evidence type="ECO:0000313" key="1">
    <source>
        <dbReference type="EMBL" id="CAK7935234.1"/>
    </source>
</evidence>
<reference evidence="1" key="1">
    <citation type="submission" date="2024-01" db="EMBL/GenBank/DDBJ databases">
        <authorList>
            <person name="Webb A."/>
        </authorList>
    </citation>
    <scope>NUCLEOTIDE SEQUENCE</scope>
    <source>
        <strain evidence="1">Pm1</strain>
    </source>
</reference>
<accession>A0AAV1UQ98</accession>
<dbReference type="AlphaFoldDB" id="A0AAV1UQ98"/>
<dbReference type="EMBL" id="CAKLBY020000221">
    <property type="protein sequence ID" value="CAK7935234.1"/>
    <property type="molecule type" value="Genomic_DNA"/>
</dbReference>
<protein>
    <submittedName>
        <fullName evidence="1">Uncharacterized protein</fullName>
    </submittedName>
</protein>
<gene>
    <name evidence="1" type="ORF">PM001_LOCUS20384</name>
</gene>
<name>A0AAV1UQ98_9STRA</name>